<evidence type="ECO:0000313" key="3">
    <source>
        <dbReference type="Proteomes" id="UP000308768"/>
    </source>
</evidence>
<protein>
    <submittedName>
        <fullName evidence="2">Uncharacterized protein</fullName>
    </submittedName>
</protein>
<dbReference type="EMBL" id="NAJN01001924">
    <property type="protein sequence ID" value="TKA59949.1"/>
    <property type="molecule type" value="Genomic_DNA"/>
</dbReference>
<name>A0A4V5NCV2_9PEZI</name>
<sequence>MSSPANATTESTSDLPHYNSDPTLERPSDQLLESNEDEVEVVARIRAKRRTTTKETANYDWWLQCRHYDSLPAHLGAAIEGAGSEAAAMAALTATPKPPATQWVTGAGYGCAWSEAVPAGCCNDRPTPPIRLKTHTSPFQYLELAVVS</sequence>
<evidence type="ECO:0000256" key="1">
    <source>
        <dbReference type="SAM" id="MobiDB-lite"/>
    </source>
</evidence>
<feature type="compositionally biased region" description="Polar residues" evidence="1">
    <location>
        <begin position="1"/>
        <end position="14"/>
    </location>
</feature>
<reference evidence="2 3" key="1">
    <citation type="submission" date="2017-03" db="EMBL/GenBank/DDBJ databases">
        <title>Genomes of endolithic fungi from Antarctica.</title>
        <authorList>
            <person name="Coleine C."/>
            <person name="Masonjones S."/>
            <person name="Stajich J.E."/>
        </authorList>
    </citation>
    <scope>NUCLEOTIDE SEQUENCE [LARGE SCALE GENOMIC DNA]</scope>
    <source>
        <strain evidence="2 3">CCFEE 5187</strain>
    </source>
</reference>
<comment type="caution">
    <text evidence="2">The sequence shown here is derived from an EMBL/GenBank/DDBJ whole genome shotgun (WGS) entry which is preliminary data.</text>
</comment>
<gene>
    <name evidence="2" type="ORF">B0A49_11358</name>
</gene>
<accession>A0A4V5NCV2</accession>
<dbReference type="Proteomes" id="UP000308768">
    <property type="component" value="Unassembled WGS sequence"/>
</dbReference>
<proteinExistence type="predicted"/>
<keyword evidence="3" id="KW-1185">Reference proteome</keyword>
<organism evidence="2 3">
    <name type="scientific">Cryomyces minteri</name>
    <dbReference type="NCBI Taxonomy" id="331657"/>
    <lineage>
        <taxon>Eukaryota</taxon>
        <taxon>Fungi</taxon>
        <taxon>Dikarya</taxon>
        <taxon>Ascomycota</taxon>
        <taxon>Pezizomycotina</taxon>
        <taxon>Dothideomycetes</taxon>
        <taxon>Dothideomycetes incertae sedis</taxon>
        <taxon>Cryomyces</taxon>
    </lineage>
</organism>
<dbReference type="AlphaFoldDB" id="A0A4V5NCV2"/>
<feature type="region of interest" description="Disordered" evidence="1">
    <location>
        <begin position="1"/>
        <end position="37"/>
    </location>
</feature>
<evidence type="ECO:0000313" key="2">
    <source>
        <dbReference type="EMBL" id="TKA59949.1"/>
    </source>
</evidence>